<dbReference type="Proteomes" id="UP001165960">
    <property type="component" value="Unassembled WGS sequence"/>
</dbReference>
<comment type="caution">
    <text evidence="1">The sequence shown here is derived from an EMBL/GenBank/DDBJ whole genome shotgun (WGS) entry which is preliminary data.</text>
</comment>
<proteinExistence type="predicted"/>
<accession>A0ACC2SI14</accession>
<sequence length="293" mass="31240">MKLSSSTALFSLLASTAAHMALSEPAPRRSPNHPGYTGGNIDYDITTPLGSGAYTPCKGAPIGPVYKTYKAGSDIDVHISGGASHSGGICQFSVSYDQIHFAVLKTVNDCISTSVDYKVTIPRDAPNGNAIFAWTWFNKVGNREMYMNCVDVDIAGGSDNGSITGKQMTVANLQGYPTLPEGYTEEYAKQLFDSQPTITVAPVGTSTTVHSSTPTLPKITQVPTSPPSMTSPTRQPSMTSPTRQPSSSQGCIQGTFICKSVNTIGVCWDRAYYYRSCPRGTQCSSYVGYASCE</sequence>
<gene>
    <name evidence="1" type="ORF">DSO57_1015592</name>
</gene>
<dbReference type="EMBL" id="QTSX02005032">
    <property type="protein sequence ID" value="KAJ9061950.1"/>
    <property type="molecule type" value="Genomic_DNA"/>
</dbReference>
<protein>
    <submittedName>
        <fullName evidence="1">Uncharacterized protein</fullName>
    </submittedName>
</protein>
<name>A0ACC2SI14_9FUNG</name>
<evidence type="ECO:0000313" key="1">
    <source>
        <dbReference type="EMBL" id="KAJ9061950.1"/>
    </source>
</evidence>
<reference evidence="1" key="1">
    <citation type="submission" date="2022-04" db="EMBL/GenBank/DDBJ databases">
        <title>Genome of the entomopathogenic fungus Entomophthora muscae.</title>
        <authorList>
            <person name="Elya C."/>
            <person name="Lovett B.R."/>
            <person name="Lee E."/>
            <person name="Macias A.M."/>
            <person name="Hajek A.E."/>
            <person name="De Bivort B.L."/>
            <person name="Kasson M.T."/>
            <person name="De Fine Licht H.H."/>
            <person name="Stajich J.E."/>
        </authorList>
    </citation>
    <scope>NUCLEOTIDE SEQUENCE</scope>
    <source>
        <strain evidence="1">Berkeley</strain>
    </source>
</reference>
<evidence type="ECO:0000313" key="2">
    <source>
        <dbReference type="Proteomes" id="UP001165960"/>
    </source>
</evidence>
<keyword evidence="2" id="KW-1185">Reference proteome</keyword>
<organism evidence="1 2">
    <name type="scientific">Entomophthora muscae</name>
    <dbReference type="NCBI Taxonomy" id="34485"/>
    <lineage>
        <taxon>Eukaryota</taxon>
        <taxon>Fungi</taxon>
        <taxon>Fungi incertae sedis</taxon>
        <taxon>Zoopagomycota</taxon>
        <taxon>Entomophthoromycotina</taxon>
        <taxon>Entomophthoromycetes</taxon>
        <taxon>Entomophthorales</taxon>
        <taxon>Entomophthoraceae</taxon>
        <taxon>Entomophthora</taxon>
    </lineage>
</organism>